<proteinExistence type="predicted"/>
<comment type="caution">
    <text evidence="3">The sequence shown here is derived from an EMBL/GenBank/DDBJ whole genome shotgun (WGS) entry which is preliminary data.</text>
</comment>
<keyword evidence="4" id="KW-1185">Reference proteome</keyword>
<evidence type="ECO:0000313" key="3">
    <source>
        <dbReference type="EMBL" id="OHT05060.1"/>
    </source>
</evidence>
<organism evidence="3 4">
    <name type="scientific">Tritrichomonas foetus</name>
    <dbReference type="NCBI Taxonomy" id="1144522"/>
    <lineage>
        <taxon>Eukaryota</taxon>
        <taxon>Metamonada</taxon>
        <taxon>Parabasalia</taxon>
        <taxon>Tritrichomonadida</taxon>
        <taxon>Tritrichomonadidae</taxon>
        <taxon>Tritrichomonas</taxon>
    </lineage>
</organism>
<dbReference type="Proteomes" id="UP000179807">
    <property type="component" value="Unassembled WGS sequence"/>
</dbReference>
<feature type="coiled-coil region" evidence="1">
    <location>
        <begin position="479"/>
        <end position="558"/>
    </location>
</feature>
<feature type="compositionally biased region" description="Basic and acidic residues" evidence="2">
    <location>
        <begin position="293"/>
        <end position="315"/>
    </location>
</feature>
<protein>
    <submittedName>
        <fullName evidence="3">Uncharacterized protein</fullName>
    </submittedName>
</protein>
<sequence length="613" mass="69416">MSDSKNFESGNAGLPSRETTQTSGHCPFQTHVASASNNPASTSYSDNQIDLALRQPSFASLCGSMVTKNGQEILEQKSVESPTIVFDNSRSGQINNPLGQIIENQTNSFSSLYSFVTSEKPGKAIDFPLADSKPVEIKNEIKENSSQNNNNLNNLSTLNVDDEEDDQNIKVLKRLQNNNAERWKKIGYVPRQNIVPMCKTISHLYRNNLNQLNLNSPDQMKFSQSFAIKKVEKCDDDEYGKFGSNFSANFGAFGKDIRNISGGSNQNYSLKRARCNSNERITPIKSQVSIVAKKSDDKPLNEKSDNTSESPKKTPELTVEALLDYHPVLENHYKIDLFGRLDQIITDPEIAHFLNKVPPTASPEMLRKLSQLVVQCGSKLWMEEVHYLNSIISNFRDSSQALQSQLNDIERLYDSEVDAIECQAERKANIILREYLVEAKRLDDDFKSEDAMLASYRPSEEVLELRKKLRDMPKDDPAHNELQTKIDNLKAKEIKEAREALNNAYVEADRRMKERCVLRRALSRKKADLKIEEAETKRNRAIERLKQAQILREKIQKAIALDFADLTEIEGDEPLCLMDRSGDINVLNHLTQMVLDGNAIDDTDYDTPRISSK</sequence>
<feature type="region of interest" description="Disordered" evidence="2">
    <location>
        <begin position="286"/>
        <end position="315"/>
    </location>
</feature>
<dbReference type="RefSeq" id="XP_068358196.1">
    <property type="nucleotide sequence ID" value="XM_068492861.1"/>
</dbReference>
<accession>A0A1J4K5Q5</accession>
<dbReference type="GeneID" id="94827565"/>
<evidence type="ECO:0000256" key="2">
    <source>
        <dbReference type="SAM" id="MobiDB-lite"/>
    </source>
</evidence>
<gene>
    <name evidence="3" type="ORF">TRFO_06050</name>
</gene>
<evidence type="ECO:0000313" key="4">
    <source>
        <dbReference type="Proteomes" id="UP000179807"/>
    </source>
</evidence>
<name>A0A1J4K5Q5_9EUKA</name>
<keyword evidence="1" id="KW-0175">Coiled coil</keyword>
<feature type="region of interest" description="Disordered" evidence="2">
    <location>
        <begin position="1"/>
        <end position="44"/>
    </location>
</feature>
<reference evidence="3" key="1">
    <citation type="submission" date="2016-10" db="EMBL/GenBank/DDBJ databases">
        <authorList>
            <person name="Benchimol M."/>
            <person name="Almeida L.G."/>
            <person name="Vasconcelos A.T."/>
            <person name="Perreira-Neves A."/>
            <person name="Rosa I.A."/>
            <person name="Tasca T."/>
            <person name="Bogo M.R."/>
            <person name="de Souza W."/>
        </authorList>
    </citation>
    <scope>NUCLEOTIDE SEQUENCE [LARGE SCALE GENOMIC DNA]</scope>
    <source>
        <strain evidence="3">K</strain>
    </source>
</reference>
<dbReference type="EMBL" id="MLAK01000771">
    <property type="protein sequence ID" value="OHT05060.1"/>
    <property type="molecule type" value="Genomic_DNA"/>
</dbReference>
<feature type="compositionally biased region" description="Polar residues" evidence="2">
    <location>
        <begin position="31"/>
        <end position="44"/>
    </location>
</feature>
<evidence type="ECO:0000256" key="1">
    <source>
        <dbReference type="SAM" id="Coils"/>
    </source>
</evidence>
<dbReference type="AlphaFoldDB" id="A0A1J4K5Q5"/>
<dbReference type="VEuPathDB" id="TrichDB:TRFO_06050"/>